<proteinExistence type="predicted"/>
<keyword evidence="2 3" id="KW-0812">Transmembrane</keyword>
<reference evidence="3 5" key="2">
    <citation type="journal article" date="2014" name="BMC Genomics">
        <title>An improved genome release (version Mt4.0) for the model legume Medicago truncatula.</title>
        <authorList>
            <person name="Tang H."/>
            <person name="Krishnakumar V."/>
            <person name="Bidwell S."/>
            <person name="Rosen B."/>
            <person name="Chan A."/>
            <person name="Zhou S."/>
            <person name="Gentzbittel L."/>
            <person name="Childs K.L."/>
            <person name="Yandell M."/>
            <person name="Gundlach H."/>
            <person name="Mayer K.F."/>
            <person name="Schwartz D.C."/>
            <person name="Town C.D."/>
        </authorList>
    </citation>
    <scope>GENOME REANNOTATION</scope>
    <source>
        <strain evidence="4 5">cv. Jemalong A17</strain>
    </source>
</reference>
<evidence type="ECO:0000313" key="3">
    <source>
        <dbReference type="EMBL" id="AES97128.1"/>
    </source>
</evidence>
<organism evidence="3 5">
    <name type="scientific">Medicago truncatula</name>
    <name type="common">Barrel medic</name>
    <name type="synonym">Medicago tribuloides</name>
    <dbReference type="NCBI Taxonomy" id="3880"/>
    <lineage>
        <taxon>Eukaryota</taxon>
        <taxon>Viridiplantae</taxon>
        <taxon>Streptophyta</taxon>
        <taxon>Embryophyta</taxon>
        <taxon>Tracheophyta</taxon>
        <taxon>Spermatophyta</taxon>
        <taxon>Magnoliopsida</taxon>
        <taxon>eudicotyledons</taxon>
        <taxon>Gunneridae</taxon>
        <taxon>Pentapetalae</taxon>
        <taxon>rosids</taxon>
        <taxon>fabids</taxon>
        <taxon>Fabales</taxon>
        <taxon>Fabaceae</taxon>
        <taxon>Papilionoideae</taxon>
        <taxon>50 kb inversion clade</taxon>
        <taxon>NPAAA clade</taxon>
        <taxon>Hologalegina</taxon>
        <taxon>IRL clade</taxon>
        <taxon>Trifolieae</taxon>
        <taxon>Medicago</taxon>
    </lineage>
</organism>
<evidence type="ECO:0000256" key="1">
    <source>
        <dbReference type="SAM" id="MobiDB-lite"/>
    </source>
</evidence>
<feature type="transmembrane region" description="Helical" evidence="2">
    <location>
        <begin position="30"/>
        <end position="51"/>
    </location>
</feature>
<reference evidence="3 5" key="1">
    <citation type="journal article" date="2011" name="Nature">
        <title>The Medicago genome provides insight into the evolution of rhizobial symbioses.</title>
        <authorList>
            <person name="Young N.D."/>
            <person name="Debelle F."/>
            <person name="Oldroyd G.E."/>
            <person name="Geurts R."/>
            <person name="Cannon S.B."/>
            <person name="Udvardi M.K."/>
            <person name="Benedito V.A."/>
            <person name="Mayer K.F."/>
            <person name="Gouzy J."/>
            <person name="Schoof H."/>
            <person name="Van de Peer Y."/>
            <person name="Proost S."/>
            <person name="Cook D.R."/>
            <person name="Meyers B.C."/>
            <person name="Spannagl M."/>
            <person name="Cheung F."/>
            <person name="De Mita S."/>
            <person name="Krishnakumar V."/>
            <person name="Gundlach H."/>
            <person name="Zhou S."/>
            <person name="Mudge J."/>
            <person name="Bharti A.K."/>
            <person name="Murray J.D."/>
            <person name="Naoumkina M.A."/>
            <person name="Rosen B."/>
            <person name="Silverstein K.A."/>
            <person name="Tang H."/>
            <person name="Rombauts S."/>
            <person name="Zhao P.X."/>
            <person name="Zhou P."/>
            <person name="Barbe V."/>
            <person name="Bardou P."/>
            <person name="Bechner M."/>
            <person name="Bellec A."/>
            <person name="Berger A."/>
            <person name="Berges H."/>
            <person name="Bidwell S."/>
            <person name="Bisseling T."/>
            <person name="Choisne N."/>
            <person name="Couloux A."/>
            <person name="Denny R."/>
            <person name="Deshpande S."/>
            <person name="Dai X."/>
            <person name="Doyle J.J."/>
            <person name="Dudez A.M."/>
            <person name="Farmer A.D."/>
            <person name="Fouteau S."/>
            <person name="Franken C."/>
            <person name="Gibelin C."/>
            <person name="Gish J."/>
            <person name="Goldstein S."/>
            <person name="Gonzalez A.J."/>
            <person name="Green P.J."/>
            <person name="Hallab A."/>
            <person name="Hartog M."/>
            <person name="Hua A."/>
            <person name="Humphray S.J."/>
            <person name="Jeong D.H."/>
            <person name="Jing Y."/>
            <person name="Jocker A."/>
            <person name="Kenton S.M."/>
            <person name="Kim D.J."/>
            <person name="Klee K."/>
            <person name="Lai H."/>
            <person name="Lang C."/>
            <person name="Lin S."/>
            <person name="Macmil S.L."/>
            <person name="Magdelenat G."/>
            <person name="Matthews L."/>
            <person name="McCorrison J."/>
            <person name="Monaghan E.L."/>
            <person name="Mun J.H."/>
            <person name="Najar F.Z."/>
            <person name="Nicholson C."/>
            <person name="Noirot C."/>
            <person name="O'Bleness M."/>
            <person name="Paule C.R."/>
            <person name="Poulain J."/>
            <person name="Prion F."/>
            <person name="Qin B."/>
            <person name="Qu C."/>
            <person name="Retzel E.F."/>
            <person name="Riddle C."/>
            <person name="Sallet E."/>
            <person name="Samain S."/>
            <person name="Samson N."/>
            <person name="Sanders I."/>
            <person name="Saurat O."/>
            <person name="Scarpelli C."/>
            <person name="Schiex T."/>
            <person name="Segurens B."/>
            <person name="Severin A.J."/>
            <person name="Sherrier D.J."/>
            <person name="Shi R."/>
            <person name="Sims S."/>
            <person name="Singer S.R."/>
            <person name="Sinharoy S."/>
            <person name="Sterck L."/>
            <person name="Viollet A."/>
            <person name="Wang B.B."/>
            <person name="Wang K."/>
            <person name="Wang M."/>
            <person name="Wang X."/>
            <person name="Warfsmann J."/>
            <person name="Weissenbach J."/>
            <person name="White D.D."/>
            <person name="White J.D."/>
            <person name="Wiley G.B."/>
            <person name="Wincker P."/>
            <person name="Xing Y."/>
            <person name="Yang L."/>
            <person name="Yao Z."/>
            <person name="Ying F."/>
            <person name="Zhai J."/>
            <person name="Zhou L."/>
            <person name="Zuber A."/>
            <person name="Denarie J."/>
            <person name="Dixon R.A."/>
            <person name="May G.D."/>
            <person name="Schwartz D.C."/>
            <person name="Rogers J."/>
            <person name="Quetier F."/>
            <person name="Town C.D."/>
            <person name="Roe B.A."/>
        </authorList>
    </citation>
    <scope>NUCLEOTIDE SEQUENCE [LARGE SCALE GENOMIC DNA]</scope>
    <source>
        <strain evidence="3">A17</strain>
        <strain evidence="4 5">cv. Jemalong A17</strain>
    </source>
</reference>
<protein>
    <submittedName>
        <fullName evidence="3">Transmembrane protein, putative</fullName>
    </submittedName>
</protein>
<dbReference type="HOGENOM" id="CLU_2945208_0_0_1"/>
<feature type="region of interest" description="Disordered" evidence="1">
    <location>
        <begin position="1"/>
        <end position="21"/>
    </location>
</feature>
<gene>
    <name evidence="3" type="ordered locus">MTR_5g045720</name>
</gene>
<keyword evidence="2" id="KW-1133">Transmembrane helix</keyword>
<sequence>MSHRICYSGGGDCDEGGSGGSDEGCGSVKILLSLSLLCVSVASSMICWSIWEDRIHTRGR</sequence>
<name>G7JZ49_MEDTR</name>
<evidence type="ECO:0000313" key="4">
    <source>
        <dbReference type="EnsemblPlants" id="AES97128"/>
    </source>
</evidence>
<keyword evidence="2" id="KW-0472">Membrane</keyword>
<keyword evidence="5" id="KW-1185">Reference proteome</keyword>
<dbReference type="PaxDb" id="3880-AES97128"/>
<dbReference type="Proteomes" id="UP000002051">
    <property type="component" value="Chromosome 5"/>
</dbReference>
<accession>G7JZ49</accession>
<dbReference type="AlphaFoldDB" id="G7JZ49"/>
<dbReference type="EnsemblPlants" id="AES97128">
    <property type="protein sequence ID" value="AES97128"/>
    <property type="gene ID" value="MTR_5g045720"/>
</dbReference>
<evidence type="ECO:0000256" key="2">
    <source>
        <dbReference type="SAM" id="Phobius"/>
    </source>
</evidence>
<evidence type="ECO:0000313" key="5">
    <source>
        <dbReference type="Proteomes" id="UP000002051"/>
    </source>
</evidence>
<feature type="compositionally biased region" description="Gly residues" evidence="1">
    <location>
        <begin position="8"/>
        <end position="21"/>
    </location>
</feature>
<reference evidence="4" key="3">
    <citation type="submission" date="2015-04" db="UniProtKB">
        <authorList>
            <consortium name="EnsemblPlants"/>
        </authorList>
    </citation>
    <scope>IDENTIFICATION</scope>
    <source>
        <strain evidence="4">cv. Jemalong A17</strain>
    </source>
</reference>
<dbReference type="EMBL" id="CM001221">
    <property type="protein sequence ID" value="AES97128.1"/>
    <property type="molecule type" value="Genomic_DNA"/>
</dbReference>